<dbReference type="EMBL" id="ML732288">
    <property type="protein sequence ID" value="KAB8070883.1"/>
    <property type="molecule type" value="Genomic_DNA"/>
</dbReference>
<dbReference type="Gene3D" id="3.30.1330.40">
    <property type="entry name" value="RutC-like"/>
    <property type="match status" value="1"/>
</dbReference>
<dbReference type="Proteomes" id="UP000326565">
    <property type="component" value="Unassembled WGS sequence"/>
</dbReference>
<keyword evidence="7" id="KW-1185">Reference proteome</keyword>
<evidence type="ECO:0000313" key="7">
    <source>
        <dbReference type="Proteomes" id="UP000326565"/>
    </source>
</evidence>
<dbReference type="InterPro" id="IPR036188">
    <property type="entry name" value="FAD/NAD-bd_sf"/>
</dbReference>
<dbReference type="CDD" id="cd00448">
    <property type="entry name" value="YjgF_YER057c_UK114_family"/>
    <property type="match status" value="1"/>
</dbReference>
<dbReference type="EC" id="1.4.3.4" evidence="2"/>
<evidence type="ECO:0000256" key="1">
    <source>
        <dbReference type="ARBA" id="ARBA00005995"/>
    </source>
</evidence>
<evidence type="ECO:0000313" key="6">
    <source>
        <dbReference type="EMBL" id="KAB8070883.1"/>
    </source>
</evidence>
<evidence type="ECO:0000256" key="2">
    <source>
        <dbReference type="ARBA" id="ARBA00012804"/>
    </source>
</evidence>
<feature type="region of interest" description="Disordered" evidence="4">
    <location>
        <begin position="13"/>
        <end position="37"/>
    </location>
</feature>
<evidence type="ECO:0000256" key="3">
    <source>
        <dbReference type="ARBA" id="ARBA00048448"/>
    </source>
</evidence>
<dbReference type="PANTHER" id="PTHR43563">
    <property type="entry name" value="AMINE OXIDASE"/>
    <property type="match status" value="1"/>
</dbReference>
<evidence type="ECO:0000256" key="4">
    <source>
        <dbReference type="SAM" id="MobiDB-lite"/>
    </source>
</evidence>
<dbReference type="SUPFAM" id="SSF55298">
    <property type="entry name" value="YjgF-like"/>
    <property type="match status" value="1"/>
</dbReference>
<dbReference type="SUPFAM" id="SSF51905">
    <property type="entry name" value="FAD/NAD(P)-binding domain"/>
    <property type="match status" value="1"/>
</dbReference>
<dbReference type="Gene3D" id="3.50.50.60">
    <property type="entry name" value="FAD/NAD(P)-binding domain"/>
    <property type="match status" value="2"/>
</dbReference>
<dbReference type="GO" id="GO:0097621">
    <property type="term" value="F:monoamine oxidase activity"/>
    <property type="evidence" value="ECO:0007669"/>
    <property type="project" value="UniProtKB-EC"/>
</dbReference>
<gene>
    <name evidence="6" type="ORF">BDV29DRAFT_193684</name>
</gene>
<dbReference type="InterPro" id="IPR006175">
    <property type="entry name" value="YjgF/YER057c/UK114"/>
</dbReference>
<dbReference type="InterPro" id="IPR050703">
    <property type="entry name" value="Flavin_MAO"/>
</dbReference>
<evidence type="ECO:0000259" key="5">
    <source>
        <dbReference type="Pfam" id="PF01593"/>
    </source>
</evidence>
<dbReference type="Pfam" id="PF01593">
    <property type="entry name" value="Amino_oxidase"/>
    <property type="match status" value="1"/>
</dbReference>
<dbReference type="InterPro" id="IPR002937">
    <property type="entry name" value="Amino_oxidase"/>
</dbReference>
<dbReference type="InterPro" id="IPR035959">
    <property type="entry name" value="RutC-like_sf"/>
</dbReference>
<dbReference type="PANTHER" id="PTHR43563:SF14">
    <property type="entry name" value="AMINE OXIDASE"/>
    <property type="match status" value="1"/>
</dbReference>
<sequence length="513" mass="56010">MAPIICLPACQRAGRRPAPAPSSPSATPLHSTTDPTWPAQRYGSFDKALHVSGQPGTLLGGQAPSDYRPQLHLALLNVHRVIIAAGATLRNIVKLNLYIVNYDPQNRLHVRPLQKWLGTHAPAITLTPRRKIPAHPSASTLTSRMQPPEEVDIVVVGPDLSGLTAEEPIINHGYSCIVLEARDRVGGRPWYLLLVRRAGAELIEENTTRNCLLQEEIGQTTVFAYGQTPKLSPPCQTMQAQMEAVQDTVEADCQNADCSYPHNPGTDSLTFLAYLQSCGASEMAIANASALYFLDYCKSDGGLLRMLSHREHGARYLRVRQGTQIFTKTIAADHYVLVESNGHLIEACKVIASMPTLVLKIIGFELPLQKLLTGSFRYGYYTRVMLVFRSAWRVGLAQSFCGPVSVFRDTSSPAYKNGFSLPSWPVAVTLGNCWGMSGIAKDCLDGTCPCPSLPPGVLSVPGRYSSWPFKNTHFVGTETAAEWKGHMEGAVRSGERGASEVISVFSKSRMSHL</sequence>
<accession>A0A5N5WQR3</accession>
<dbReference type="OrthoDB" id="5046242at2759"/>
<protein>
    <recommendedName>
        <fullName evidence="2">monoamine oxidase</fullName>
        <ecNumber evidence="2">1.4.3.4</ecNumber>
    </recommendedName>
</protein>
<dbReference type="AlphaFoldDB" id="A0A5N5WQR3"/>
<organism evidence="6 7">
    <name type="scientific">Aspergillus leporis</name>
    <dbReference type="NCBI Taxonomy" id="41062"/>
    <lineage>
        <taxon>Eukaryota</taxon>
        <taxon>Fungi</taxon>
        <taxon>Dikarya</taxon>
        <taxon>Ascomycota</taxon>
        <taxon>Pezizomycotina</taxon>
        <taxon>Eurotiomycetes</taxon>
        <taxon>Eurotiomycetidae</taxon>
        <taxon>Eurotiales</taxon>
        <taxon>Aspergillaceae</taxon>
        <taxon>Aspergillus</taxon>
        <taxon>Aspergillus subgen. Circumdati</taxon>
    </lineage>
</organism>
<comment type="similarity">
    <text evidence="1">Belongs to the flavin monoamine oxidase family.</text>
</comment>
<comment type="catalytic activity">
    <reaction evidence="3">
        <text>a secondary aliphatic amine + O2 + H2O = a primary amine + an aldehyde + H2O2</text>
        <dbReference type="Rhea" id="RHEA:26414"/>
        <dbReference type="ChEBI" id="CHEBI:15377"/>
        <dbReference type="ChEBI" id="CHEBI:15379"/>
        <dbReference type="ChEBI" id="CHEBI:16240"/>
        <dbReference type="ChEBI" id="CHEBI:17478"/>
        <dbReference type="ChEBI" id="CHEBI:58855"/>
        <dbReference type="ChEBI" id="CHEBI:65296"/>
        <dbReference type="EC" id="1.4.3.4"/>
    </reaction>
</comment>
<proteinExistence type="inferred from homology"/>
<dbReference type="Pfam" id="PF01042">
    <property type="entry name" value="Ribonuc_L-PSP"/>
    <property type="match status" value="1"/>
</dbReference>
<feature type="domain" description="Amine oxidase" evidence="5">
    <location>
        <begin position="462"/>
        <end position="502"/>
    </location>
</feature>
<name>A0A5N5WQR3_9EURO</name>
<reference evidence="6 7" key="1">
    <citation type="submission" date="2019-04" db="EMBL/GenBank/DDBJ databases">
        <title>Friends and foes A comparative genomics study of 23 Aspergillus species from section Flavi.</title>
        <authorList>
            <consortium name="DOE Joint Genome Institute"/>
            <person name="Kjaerbolling I."/>
            <person name="Vesth T."/>
            <person name="Frisvad J.C."/>
            <person name="Nybo J.L."/>
            <person name="Theobald S."/>
            <person name="Kildgaard S."/>
            <person name="Isbrandt T."/>
            <person name="Kuo A."/>
            <person name="Sato A."/>
            <person name="Lyhne E.K."/>
            <person name="Kogle M.E."/>
            <person name="Wiebenga A."/>
            <person name="Kun R.S."/>
            <person name="Lubbers R.J."/>
            <person name="Makela M.R."/>
            <person name="Barry K."/>
            <person name="Chovatia M."/>
            <person name="Clum A."/>
            <person name="Daum C."/>
            <person name="Haridas S."/>
            <person name="He G."/>
            <person name="LaButti K."/>
            <person name="Lipzen A."/>
            <person name="Mondo S."/>
            <person name="Riley R."/>
            <person name="Salamov A."/>
            <person name="Simmons B.A."/>
            <person name="Magnuson J.K."/>
            <person name="Henrissat B."/>
            <person name="Mortensen U.H."/>
            <person name="Larsen T.O."/>
            <person name="Devries R.P."/>
            <person name="Grigoriev I.V."/>
            <person name="Machida M."/>
            <person name="Baker S.E."/>
            <person name="Andersen M.R."/>
        </authorList>
    </citation>
    <scope>NUCLEOTIDE SEQUENCE [LARGE SCALE GENOMIC DNA]</scope>
    <source>
        <strain evidence="6 7">CBS 151.66</strain>
    </source>
</reference>